<name>A0A830CFP6_9LAMI</name>
<evidence type="ECO:0000313" key="2">
    <source>
        <dbReference type="EMBL" id="GFP98480.1"/>
    </source>
</evidence>
<proteinExistence type="predicted"/>
<evidence type="ECO:0000313" key="3">
    <source>
        <dbReference type="Proteomes" id="UP000653305"/>
    </source>
</evidence>
<gene>
    <name evidence="2" type="ORF">PHJA_001991900</name>
</gene>
<keyword evidence="3" id="KW-1185">Reference proteome</keyword>
<accession>A0A830CFP6</accession>
<dbReference type="AlphaFoldDB" id="A0A830CFP6"/>
<protein>
    <submittedName>
        <fullName evidence="2">Uncharacterized protein</fullName>
    </submittedName>
</protein>
<feature type="compositionally biased region" description="Polar residues" evidence="1">
    <location>
        <begin position="25"/>
        <end position="34"/>
    </location>
</feature>
<feature type="region of interest" description="Disordered" evidence="1">
    <location>
        <begin position="19"/>
        <end position="53"/>
    </location>
</feature>
<sequence length="125" mass="14189">MNIHRKDRAKLKELVSRENFLPLDSNKSTPTPDSCTREKSASLENQSTDDHDNVPVVKEYLVIPPILLKSGDQEEASARHFDKQVENIKVDDELSCGDDELDLELRLGPEPQSQSRSRQYSPNTL</sequence>
<organism evidence="2 3">
    <name type="scientific">Phtheirospermum japonicum</name>
    <dbReference type="NCBI Taxonomy" id="374723"/>
    <lineage>
        <taxon>Eukaryota</taxon>
        <taxon>Viridiplantae</taxon>
        <taxon>Streptophyta</taxon>
        <taxon>Embryophyta</taxon>
        <taxon>Tracheophyta</taxon>
        <taxon>Spermatophyta</taxon>
        <taxon>Magnoliopsida</taxon>
        <taxon>eudicotyledons</taxon>
        <taxon>Gunneridae</taxon>
        <taxon>Pentapetalae</taxon>
        <taxon>asterids</taxon>
        <taxon>lamiids</taxon>
        <taxon>Lamiales</taxon>
        <taxon>Orobanchaceae</taxon>
        <taxon>Orobanchaceae incertae sedis</taxon>
        <taxon>Phtheirospermum</taxon>
    </lineage>
</organism>
<feature type="region of interest" description="Disordered" evidence="1">
    <location>
        <begin position="100"/>
        <end position="125"/>
    </location>
</feature>
<dbReference type="Proteomes" id="UP000653305">
    <property type="component" value="Unassembled WGS sequence"/>
</dbReference>
<evidence type="ECO:0000256" key="1">
    <source>
        <dbReference type="SAM" id="MobiDB-lite"/>
    </source>
</evidence>
<comment type="caution">
    <text evidence="2">The sequence shown here is derived from an EMBL/GenBank/DDBJ whole genome shotgun (WGS) entry which is preliminary data.</text>
</comment>
<dbReference type="EMBL" id="BMAC01000528">
    <property type="protein sequence ID" value="GFP98480.1"/>
    <property type="molecule type" value="Genomic_DNA"/>
</dbReference>
<reference evidence="2" key="1">
    <citation type="submission" date="2020-07" db="EMBL/GenBank/DDBJ databases">
        <title>Ethylene signaling mediates host invasion by parasitic plants.</title>
        <authorList>
            <person name="Yoshida S."/>
        </authorList>
    </citation>
    <scope>NUCLEOTIDE SEQUENCE</scope>
    <source>
        <strain evidence="2">Okayama</strain>
    </source>
</reference>